<evidence type="ECO:0000313" key="5">
    <source>
        <dbReference type="Proteomes" id="UP000295172"/>
    </source>
</evidence>
<dbReference type="EMBL" id="SMKR01000283">
    <property type="protein sequence ID" value="TDD13118.1"/>
    <property type="molecule type" value="Genomic_DNA"/>
</dbReference>
<dbReference type="AlphaFoldDB" id="A0A4R4W3J6"/>
<keyword evidence="5" id="KW-1185">Reference proteome</keyword>
<dbReference type="PROSITE" id="PS51109">
    <property type="entry name" value="G5"/>
    <property type="match status" value="1"/>
</dbReference>
<accession>A0A4R4W3J6</accession>
<reference evidence="4 5" key="1">
    <citation type="submission" date="2019-02" db="EMBL/GenBank/DDBJ databases">
        <title>Draft genome sequences of novel Actinobacteria.</title>
        <authorList>
            <person name="Sahin N."/>
            <person name="Ay H."/>
            <person name="Saygin H."/>
        </authorList>
    </citation>
    <scope>NUCLEOTIDE SEQUENCE [LARGE SCALE GENOMIC DNA]</scope>
    <source>
        <strain evidence="4 5">16K104</strain>
    </source>
</reference>
<comment type="caution">
    <text evidence="4">The sequence shown here is derived from an EMBL/GenBank/DDBJ whole genome shotgun (WGS) entry which is preliminary data.</text>
</comment>
<evidence type="ECO:0000259" key="3">
    <source>
        <dbReference type="PROSITE" id="PS51109"/>
    </source>
</evidence>
<dbReference type="Gene3D" id="2.20.230.10">
    <property type="entry name" value="Resuscitation-promoting factor rpfb"/>
    <property type="match status" value="1"/>
</dbReference>
<dbReference type="Proteomes" id="UP000295172">
    <property type="component" value="Unassembled WGS sequence"/>
</dbReference>
<dbReference type="SMART" id="SM01208">
    <property type="entry name" value="G5"/>
    <property type="match status" value="1"/>
</dbReference>
<dbReference type="Pfam" id="PF07501">
    <property type="entry name" value="G5"/>
    <property type="match status" value="1"/>
</dbReference>
<dbReference type="RefSeq" id="WP_202866363.1">
    <property type="nucleotide sequence ID" value="NZ_SMKR01000283.1"/>
</dbReference>
<organism evidence="4 5">
    <name type="scientific">Kribbella turkmenica</name>
    <dbReference type="NCBI Taxonomy" id="2530375"/>
    <lineage>
        <taxon>Bacteria</taxon>
        <taxon>Bacillati</taxon>
        <taxon>Actinomycetota</taxon>
        <taxon>Actinomycetes</taxon>
        <taxon>Propionibacteriales</taxon>
        <taxon>Kribbellaceae</taxon>
        <taxon>Kribbella</taxon>
    </lineage>
</organism>
<feature type="region of interest" description="Disordered" evidence="2">
    <location>
        <begin position="1"/>
        <end position="37"/>
    </location>
</feature>
<proteinExistence type="predicted"/>
<evidence type="ECO:0000256" key="2">
    <source>
        <dbReference type="SAM" id="MobiDB-lite"/>
    </source>
</evidence>
<name>A0A4R4W3J6_9ACTN</name>
<feature type="non-terminal residue" evidence="4">
    <location>
        <position position="1"/>
    </location>
</feature>
<protein>
    <recommendedName>
        <fullName evidence="3">G5 domain-containing protein</fullName>
    </recommendedName>
</protein>
<evidence type="ECO:0000313" key="4">
    <source>
        <dbReference type="EMBL" id="TDD13118.1"/>
    </source>
</evidence>
<dbReference type="InterPro" id="IPR011098">
    <property type="entry name" value="G5_dom"/>
</dbReference>
<gene>
    <name evidence="4" type="ORF">E1218_34955</name>
</gene>
<keyword evidence="1" id="KW-0732">Signal</keyword>
<feature type="domain" description="G5" evidence="3">
    <location>
        <begin position="33"/>
        <end position="113"/>
    </location>
</feature>
<evidence type="ECO:0000256" key="1">
    <source>
        <dbReference type="ARBA" id="ARBA00022729"/>
    </source>
</evidence>
<sequence>PAPTATETKVPVRTPVTASTKPIPTKAKPTAVAPRKTTKTVVEFRTIAFKKKTVTDDQLAKGEKIVTTKGADGTRRLTYEVTYVDGVQTAKELVKQEVTKQPRTQVTTVGTRTDEESGCDPNYSGGCVPIASDVDCAGGSGNGPEYVSGPVRVVGNDIYDLDRDNDGFGCED</sequence>